<feature type="transmembrane region" description="Helical" evidence="5">
    <location>
        <begin position="123"/>
        <end position="145"/>
    </location>
</feature>
<dbReference type="RefSeq" id="WP_213167055.1">
    <property type="nucleotide sequence ID" value="NZ_CP058559.1"/>
</dbReference>
<feature type="transmembrane region" description="Helical" evidence="5">
    <location>
        <begin position="9"/>
        <end position="25"/>
    </location>
</feature>
<evidence type="ECO:0000256" key="3">
    <source>
        <dbReference type="ARBA" id="ARBA00022989"/>
    </source>
</evidence>
<proteinExistence type="predicted"/>
<dbReference type="KEGG" id="acae:HYG86_00650"/>
<dbReference type="InterPro" id="IPR007016">
    <property type="entry name" value="O-antigen_ligase-rel_domated"/>
</dbReference>
<feature type="transmembrane region" description="Helical" evidence="5">
    <location>
        <begin position="212"/>
        <end position="231"/>
    </location>
</feature>
<feature type="transmembrane region" description="Helical" evidence="5">
    <location>
        <begin position="237"/>
        <end position="257"/>
    </location>
</feature>
<dbReference type="GO" id="GO:0016020">
    <property type="term" value="C:membrane"/>
    <property type="evidence" value="ECO:0007669"/>
    <property type="project" value="UniProtKB-SubCell"/>
</dbReference>
<feature type="transmembrane region" description="Helical" evidence="5">
    <location>
        <begin position="85"/>
        <end position="102"/>
    </location>
</feature>
<feature type="transmembrane region" description="Helical" evidence="5">
    <location>
        <begin position="358"/>
        <end position="389"/>
    </location>
</feature>
<name>A0A7G9W3X1_ALKCA</name>
<dbReference type="AlphaFoldDB" id="A0A7G9W3X1"/>
<feature type="domain" description="O-antigen ligase-related" evidence="6">
    <location>
        <begin position="197"/>
        <end position="336"/>
    </location>
</feature>
<organism evidence="7 8">
    <name type="scientific">Alkalicella caledoniensis</name>
    <dbReference type="NCBI Taxonomy" id="2731377"/>
    <lineage>
        <taxon>Bacteria</taxon>
        <taxon>Bacillati</taxon>
        <taxon>Bacillota</taxon>
        <taxon>Clostridia</taxon>
        <taxon>Eubacteriales</taxon>
        <taxon>Proteinivoracaceae</taxon>
        <taxon>Alkalicella</taxon>
    </lineage>
</organism>
<comment type="subcellular location">
    <subcellularLocation>
        <location evidence="1">Membrane</location>
        <topology evidence="1">Multi-pass membrane protein</topology>
    </subcellularLocation>
</comment>
<dbReference type="Pfam" id="PF04932">
    <property type="entry name" value="Wzy_C"/>
    <property type="match status" value="1"/>
</dbReference>
<keyword evidence="4 5" id="KW-0472">Membrane</keyword>
<dbReference type="Proteomes" id="UP000516160">
    <property type="component" value="Chromosome"/>
</dbReference>
<dbReference type="InterPro" id="IPR051533">
    <property type="entry name" value="WaaL-like"/>
</dbReference>
<evidence type="ECO:0000313" key="7">
    <source>
        <dbReference type="EMBL" id="QNO13383.1"/>
    </source>
</evidence>
<keyword evidence="3 5" id="KW-1133">Transmembrane helix</keyword>
<dbReference type="EMBL" id="CP058559">
    <property type="protein sequence ID" value="QNO13383.1"/>
    <property type="molecule type" value="Genomic_DNA"/>
</dbReference>
<evidence type="ECO:0000259" key="6">
    <source>
        <dbReference type="Pfam" id="PF04932"/>
    </source>
</evidence>
<protein>
    <submittedName>
        <fullName evidence="7">O-antigen ligase family protein</fullName>
    </submittedName>
</protein>
<keyword evidence="2 5" id="KW-0812">Transmembrane</keyword>
<reference evidence="7 8" key="1">
    <citation type="submission" date="2020-07" db="EMBL/GenBank/DDBJ databases">
        <title>Alkalicella. sp. LB2 genome.</title>
        <authorList>
            <person name="Postec A."/>
            <person name="Quemeneur M."/>
        </authorList>
    </citation>
    <scope>NUCLEOTIDE SEQUENCE [LARGE SCALE GENOMIC DNA]</scope>
    <source>
        <strain evidence="7 8">LB2</strain>
    </source>
</reference>
<keyword evidence="7" id="KW-0436">Ligase</keyword>
<feature type="transmembrane region" description="Helical" evidence="5">
    <location>
        <begin position="59"/>
        <end position="79"/>
    </location>
</feature>
<dbReference type="GO" id="GO:0016874">
    <property type="term" value="F:ligase activity"/>
    <property type="evidence" value="ECO:0007669"/>
    <property type="project" value="UniProtKB-KW"/>
</dbReference>
<feature type="transmembrane region" description="Helical" evidence="5">
    <location>
        <begin position="173"/>
        <end position="191"/>
    </location>
</feature>
<accession>A0A7G9W3X1</accession>
<keyword evidence="8" id="KW-1185">Reference proteome</keyword>
<evidence type="ECO:0000256" key="5">
    <source>
        <dbReference type="SAM" id="Phobius"/>
    </source>
</evidence>
<evidence type="ECO:0000313" key="8">
    <source>
        <dbReference type="Proteomes" id="UP000516160"/>
    </source>
</evidence>
<gene>
    <name evidence="7" type="ORF">HYG86_00650</name>
</gene>
<sequence length="414" mass="47659">MNVIKKSSKLYQGLFFLLMLSLYFGRFNINIGFSLKPFMIITLAIIVITLKHISFSRLFTFEIFMLVFIFVHSMTALNLRYPGMSIRFIILYLLIIIFYFTGRSMIRKIDIISMETIISKSGFVGIVASLLYYFMGVLASGMNFWGNNINYYGLMIDRSTPRLTGVASHDPNIFVFYVTLYFFFTITHLNNKLNKIGFILTSTAIILTFSRGAYLALGFGLLLIFILAKGLKKKLKVLITSIFALFTLIFAGNKLTINPYNYIISRFSSFSVDGGSGRLTIWSNAINTFLENPIFGIGINSIREYNLENFSRAVYVHNSLLEVLVETGVVGITIYFIFWFLIIKQSFLIMKNNQETKFIFITFIAMFIQMNSLSILYNEAFYFVVLLLYRYSIETYRNRQENLSKGSEGGIFNE</sequence>
<dbReference type="PANTHER" id="PTHR37422:SF17">
    <property type="entry name" value="O-ANTIGEN LIGASE"/>
    <property type="match status" value="1"/>
</dbReference>
<feature type="transmembrane region" description="Helical" evidence="5">
    <location>
        <begin position="320"/>
        <end position="343"/>
    </location>
</feature>
<evidence type="ECO:0000256" key="4">
    <source>
        <dbReference type="ARBA" id="ARBA00023136"/>
    </source>
</evidence>
<evidence type="ECO:0000256" key="2">
    <source>
        <dbReference type="ARBA" id="ARBA00022692"/>
    </source>
</evidence>
<dbReference type="PANTHER" id="PTHR37422">
    <property type="entry name" value="TEICHURONIC ACID BIOSYNTHESIS PROTEIN TUAE"/>
    <property type="match status" value="1"/>
</dbReference>
<evidence type="ECO:0000256" key="1">
    <source>
        <dbReference type="ARBA" id="ARBA00004141"/>
    </source>
</evidence>